<evidence type="ECO:0000313" key="1">
    <source>
        <dbReference type="EMBL" id="PZA14830.1"/>
    </source>
</evidence>
<dbReference type="PROSITE" id="PS51318">
    <property type="entry name" value="TAT"/>
    <property type="match status" value="1"/>
</dbReference>
<dbReference type="RefSeq" id="WP_110528786.1">
    <property type="nucleotide sequence ID" value="NZ_QKOE01000021.1"/>
</dbReference>
<protein>
    <submittedName>
        <fullName evidence="1">Uncharacterized protein</fullName>
    </submittedName>
</protein>
<dbReference type="InterPro" id="IPR006311">
    <property type="entry name" value="TAT_signal"/>
</dbReference>
<dbReference type="EMBL" id="QKOE01000021">
    <property type="protein sequence ID" value="PZA14830.1"/>
    <property type="molecule type" value="Genomic_DNA"/>
</dbReference>
<sequence length="174" mass="18419">MSSPVQAHTEQRRKLIKAAAGASAVFTLPSGAALANVSATCDQKSLKLYQDAAKPTGFSAATDGWMRVKLQKYNVRAKLPGETSNTTGAGFNYAGKWFRVISSTTGGNKAVEVLPVNTTIVSNEFFYGLVHYDTNAKMGKLVLDQTAETVNPIAGASCWNSLTGATLNSNTIIP</sequence>
<dbReference type="AlphaFoldDB" id="A0A323UT45"/>
<dbReference type="OrthoDB" id="9181964at2"/>
<name>A0A323UT45_9RHOO</name>
<keyword evidence="2" id="KW-1185">Reference proteome</keyword>
<gene>
    <name evidence="1" type="ORF">DNK49_19735</name>
</gene>
<comment type="caution">
    <text evidence="1">The sequence shown here is derived from an EMBL/GenBank/DDBJ whole genome shotgun (WGS) entry which is preliminary data.</text>
</comment>
<proteinExistence type="predicted"/>
<accession>A0A323UT45</accession>
<reference evidence="1 2" key="1">
    <citation type="submission" date="2018-06" db="EMBL/GenBank/DDBJ databases">
        <title>Azoarcus communis strain SWub3 genome.</title>
        <authorList>
            <person name="Zorraquino Salvo V."/>
            <person name="Toubiana D."/>
            <person name="Blumwald E."/>
        </authorList>
    </citation>
    <scope>NUCLEOTIDE SEQUENCE [LARGE SCALE GENOMIC DNA]</scope>
    <source>
        <strain evidence="1 2">SWub3</strain>
    </source>
</reference>
<dbReference type="Proteomes" id="UP000248259">
    <property type="component" value="Unassembled WGS sequence"/>
</dbReference>
<organism evidence="1 2">
    <name type="scientific">Parazoarcus communis SWub3 = DSM 12120</name>
    <dbReference type="NCBI Taxonomy" id="1121029"/>
    <lineage>
        <taxon>Bacteria</taxon>
        <taxon>Pseudomonadati</taxon>
        <taxon>Pseudomonadota</taxon>
        <taxon>Betaproteobacteria</taxon>
        <taxon>Rhodocyclales</taxon>
        <taxon>Zoogloeaceae</taxon>
        <taxon>Parazoarcus</taxon>
    </lineage>
</organism>
<evidence type="ECO:0000313" key="2">
    <source>
        <dbReference type="Proteomes" id="UP000248259"/>
    </source>
</evidence>